<accession>A0A2S4LYF2</accession>
<dbReference type="AlphaFoldDB" id="A0A2S4LYF2"/>
<feature type="compositionally biased region" description="Polar residues" evidence="1">
    <location>
        <begin position="12"/>
        <end position="25"/>
    </location>
</feature>
<reference evidence="2 3" key="1">
    <citation type="submission" date="2018-01" db="EMBL/GenBank/DDBJ databases">
        <title>Genomic Encyclopedia of Type Strains, Phase III (KMG-III): the genomes of soil and plant-associated and newly described type strains.</title>
        <authorList>
            <person name="Whitman W."/>
        </authorList>
    </citation>
    <scope>NUCLEOTIDE SEQUENCE [LARGE SCALE GENOMIC DNA]</scope>
    <source>
        <strain evidence="2 3">JCM 18070</strain>
    </source>
</reference>
<keyword evidence="3" id="KW-1185">Reference proteome</keyword>
<name>A0A2S4LYF2_9BURK</name>
<evidence type="ECO:0000313" key="2">
    <source>
        <dbReference type="EMBL" id="POR47484.1"/>
    </source>
</evidence>
<comment type="caution">
    <text evidence="2">The sequence shown here is derived from an EMBL/GenBank/DDBJ whole genome shotgun (WGS) entry which is preliminary data.</text>
</comment>
<evidence type="ECO:0000313" key="3">
    <source>
        <dbReference type="Proteomes" id="UP000237381"/>
    </source>
</evidence>
<organism evidence="2 3">
    <name type="scientific">Paraburkholderia eburnea</name>
    <dbReference type="NCBI Taxonomy" id="1189126"/>
    <lineage>
        <taxon>Bacteria</taxon>
        <taxon>Pseudomonadati</taxon>
        <taxon>Pseudomonadota</taxon>
        <taxon>Betaproteobacteria</taxon>
        <taxon>Burkholderiales</taxon>
        <taxon>Burkholderiaceae</taxon>
        <taxon>Paraburkholderia</taxon>
    </lineage>
</organism>
<sequence>MSTARLTPPTPDQQQNATPSYTSLVPPQPDRGGRRYRGSGRLALTGGTPLV</sequence>
<proteinExistence type="predicted"/>
<evidence type="ECO:0000256" key="1">
    <source>
        <dbReference type="SAM" id="MobiDB-lite"/>
    </source>
</evidence>
<protein>
    <submittedName>
        <fullName evidence="2">Uncharacterized protein</fullName>
    </submittedName>
</protein>
<feature type="region of interest" description="Disordered" evidence="1">
    <location>
        <begin position="1"/>
        <end position="51"/>
    </location>
</feature>
<dbReference type="Proteomes" id="UP000237381">
    <property type="component" value="Unassembled WGS sequence"/>
</dbReference>
<gene>
    <name evidence="2" type="ORF">B0G62_11875</name>
</gene>
<dbReference type="EMBL" id="PQGA01000018">
    <property type="protein sequence ID" value="POR47484.1"/>
    <property type="molecule type" value="Genomic_DNA"/>
</dbReference>
<dbReference type="RefSeq" id="WP_167401333.1">
    <property type="nucleotide sequence ID" value="NZ_PQGA01000018.1"/>
</dbReference>